<dbReference type="EMBL" id="JACRSU010000004">
    <property type="protein sequence ID" value="MBC8541543.1"/>
    <property type="molecule type" value="Genomic_DNA"/>
</dbReference>
<comment type="caution">
    <text evidence="2">The sequence shown here is derived from an EMBL/GenBank/DDBJ whole genome shotgun (WGS) entry which is preliminary data.</text>
</comment>
<dbReference type="RefSeq" id="WP_249313564.1">
    <property type="nucleotide sequence ID" value="NZ_JACRSU010000004.1"/>
</dbReference>
<dbReference type="Pfam" id="PF00480">
    <property type="entry name" value="ROK"/>
    <property type="match status" value="1"/>
</dbReference>
<accession>A0A926DP64</accession>
<proteinExistence type="inferred from homology"/>
<protein>
    <submittedName>
        <fullName evidence="2">ROK family protein</fullName>
    </submittedName>
</protein>
<dbReference type="InterPro" id="IPR043129">
    <property type="entry name" value="ATPase_NBD"/>
</dbReference>
<comment type="similarity">
    <text evidence="1">Belongs to the ROK (NagC/XylR) family.</text>
</comment>
<dbReference type="SUPFAM" id="SSF53067">
    <property type="entry name" value="Actin-like ATPase domain"/>
    <property type="match status" value="1"/>
</dbReference>
<dbReference type="InterPro" id="IPR049874">
    <property type="entry name" value="ROK_cs"/>
</dbReference>
<reference evidence="2" key="1">
    <citation type="submission" date="2020-08" db="EMBL/GenBank/DDBJ databases">
        <title>Genome public.</title>
        <authorList>
            <person name="Liu C."/>
            <person name="Sun Q."/>
        </authorList>
    </citation>
    <scope>NUCLEOTIDE SEQUENCE</scope>
    <source>
        <strain evidence="2">H8</strain>
    </source>
</reference>
<name>A0A926DP64_9FIRM</name>
<dbReference type="InterPro" id="IPR000600">
    <property type="entry name" value="ROK"/>
</dbReference>
<evidence type="ECO:0000256" key="1">
    <source>
        <dbReference type="ARBA" id="ARBA00006479"/>
    </source>
</evidence>
<dbReference type="PROSITE" id="PS01125">
    <property type="entry name" value="ROK"/>
    <property type="match status" value="1"/>
</dbReference>
<keyword evidence="3" id="KW-1185">Reference proteome</keyword>
<dbReference type="AlphaFoldDB" id="A0A926DP64"/>
<dbReference type="PANTHER" id="PTHR18964">
    <property type="entry name" value="ROK (REPRESSOR, ORF, KINASE) FAMILY"/>
    <property type="match status" value="1"/>
</dbReference>
<dbReference type="Gene3D" id="3.30.420.40">
    <property type="match status" value="2"/>
</dbReference>
<evidence type="ECO:0000313" key="3">
    <source>
        <dbReference type="Proteomes" id="UP000611762"/>
    </source>
</evidence>
<sequence>MYYIGIDLGGTNIAAGVVNESCEIIAKGSVPTGRLRPFADIMKDMAGLCKKLIADAGISESEVKSIGIASPGTPDVENVKVVYANNLPAFIDAPVGDELKKYFPNVEVYIENDANAAAFGEIIAGAAAGEKDVVVITLGTGVGGGIVIGGKIYAGFNHAGGELGHMVIVADGAPCTCGRYGCWEAYASVTGLIRETAEEIKKYPNSKIHQMIGGDESKISGRTAFDAMRNGDEAGKAIVDQYIKYVGVGTANLINIFEPKKFVIGGGISKEGETLLAPLRKYVDTQIYTSSAAGVPATEIVAAKLGNDAGIIGAAMLFKQDI</sequence>
<gene>
    <name evidence="2" type="ORF">H8698_11195</name>
</gene>
<dbReference type="Proteomes" id="UP000611762">
    <property type="component" value="Unassembled WGS sequence"/>
</dbReference>
<organism evidence="2 3">
    <name type="scientific">Congzhengia minquanensis</name>
    <dbReference type="NCBI Taxonomy" id="2763657"/>
    <lineage>
        <taxon>Bacteria</taxon>
        <taxon>Bacillati</taxon>
        <taxon>Bacillota</taxon>
        <taxon>Clostridia</taxon>
        <taxon>Eubacteriales</taxon>
        <taxon>Oscillospiraceae</taxon>
        <taxon>Congzhengia</taxon>
    </lineage>
</organism>
<evidence type="ECO:0000313" key="2">
    <source>
        <dbReference type="EMBL" id="MBC8541543.1"/>
    </source>
</evidence>
<dbReference type="PANTHER" id="PTHR18964:SF149">
    <property type="entry name" value="BIFUNCTIONAL UDP-N-ACETYLGLUCOSAMINE 2-EPIMERASE_N-ACETYLMANNOSAMINE KINASE"/>
    <property type="match status" value="1"/>
</dbReference>